<protein>
    <submittedName>
        <fullName evidence="3">Uncharacterized protein</fullName>
    </submittedName>
</protein>
<feature type="region of interest" description="Disordered" evidence="1">
    <location>
        <begin position="70"/>
        <end position="113"/>
    </location>
</feature>
<sequence length="113" mass="12209">MRFAYWSRELAGWGLIAVGLWQFWNTYTLLTNRRIFEAGPSAFIAFIIFRGGLHLLKVAVAAQAARSLADPAQPHTRKASRMATRSVAPTPVKTVVPGPKSRAAAAAANGMAD</sequence>
<reference evidence="3 4" key="1">
    <citation type="submission" date="2021-04" db="EMBL/GenBank/DDBJ databases">
        <authorList>
            <person name="Ivanova A."/>
        </authorList>
    </citation>
    <scope>NUCLEOTIDE SEQUENCE [LARGE SCALE GENOMIC DNA]</scope>
    <source>
        <strain evidence="3 4">G18</strain>
    </source>
</reference>
<dbReference type="RefSeq" id="WP_210652467.1">
    <property type="nucleotide sequence ID" value="NZ_JAGKQQ010000001.1"/>
</dbReference>
<name>A0ABS5BKU8_9BACT</name>
<accession>A0ABS5BKU8</accession>
<evidence type="ECO:0000256" key="2">
    <source>
        <dbReference type="SAM" id="Phobius"/>
    </source>
</evidence>
<comment type="caution">
    <text evidence="3">The sequence shown here is derived from an EMBL/GenBank/DDBJ whole genome shotgun (WGS) entry which is preliminary data.</text>
</comment>
<keyword evidence="2" id="KW-0812">Transmembrane</keyword>
<evidence type="ECO:0000313" key="4">
    <source>
        <dbReference type="Proteomes" id="UP000676565"/>
    </source>
</evidence>
<organism evidence="3 4">
    <name type="scientific">Gemmata palustris</name>
    <dbReference type="NCBI Taxonomy" id="2822762"/>
    <lineage>
        <taxon>Bacteria</taxon>
        <taxon>Pseudomonadati</taxon>
        <taxon>Planctomycetota</taxon>
        <taxon>Planctomycetia</taxon>
        <taxon>Gemmatales</taxon>
        <taxon>Gemmataceae</taxon>
        <taxon>Gemmata</taxon>
    </lineage>
</organism>
<dbReference type="Proteomes" id="UP000676565">
    <property type="component" value="Unassembled WGS sequence"/>
</dbReference>
<dbReference type="EMBL" id="JAGKQQ010000001">
    <property type="protein sequence ID" value="MBP3954331.1"/>
    <property type="molecule type" value="Genomic_DNA"/>
</dbReference>
<keyword evidence="4" id="KW-1185">Reference proteome</keyword>
<feature type="transmembrane region" description="Helical" evidence="2">
    <location>
        <begin position="42"/>
        <end position="60"/>
    </location>
</feature>
<gene>
    <name evidence="3" type="ORF">J8F10_03345</name>
</gene>
<feature type="transmembrane region" description="Helical" evidence="2">
    <location>
        <begin position="12"/>
        <end position="30"/>
    </location>
</feature>
<proteinExistence type="predicted"/>
<feature type="compositionally biased region" description="Low complexity" evidence="1">
    <location>
        <begin position="87"/>
        <end position="113"/>
    </location>
</feature>
<evidence type="ECO:0000256" key="1">
    <source>
        <dbReference type="SAM" id="MobiDB-lite"/>
    </source>
</evidence>
<keyword evidence="2" id="KW-0472">Membrane</keyword>
<evidence type="ECO:0000313" key="3">
    <source>
        <dbReference type="EMBL" id="MBP3954331.1"/>
    </source>
</evidence>
<keyword evidence="2" id="KW-1133">Transmembrane helix</keyword>